<proteinExistence type="predicted"/>
<reference evidence="1 2" key="1">
    <citation type="journal article" date="2019" name="Sci. Rep.">
        <title>Orb-weaving spider Araneus ventricosus genome elucidates the spidroin gene catalogue.</title>
        <authorList>
            <person name="Kono N."/>
            <person name="Nakamura H."/>
            <person name="Ohtoshi R."/>
            <person name="Moran D.A.P."/>
            <person name="Shinohara A."/>
            <person name="Yoshida Y."/>
            <person name="Fujiwara M."/>
            <person name="Mori M."/>
            <person name="Tomita M."/>
            <person name="Arakawa K."/>
        </authorList>
    </citation>
    <scope>NUCLEOTIDE SEQUENCE [LARGE SCALE GENOMIC DNA]</scope>
</reference>
<gene>
    <name evidence="1" type="ORF">AVEN_223836_1</name>
</gene>
<dbReference type="Proteomes" id="UP000499080">
    <property type="component" value="Unassembled WGS sequence"/>
</dbReference>
<sequence length="115" mass="13101">MQAKLISYIVLRSVNIMIERKLQFSFLDFILGNRYILINNMGDARMKVRYSYVCRISGVGGGKLGVTGLKTTNLAKSKFVSVVNDKLAISESQFKAILRDTIFEVGCRKEYSFFR</sequence>
<organism evidence="1 2">
    <name type="scientific">Araneus ventricosus</name>
    <name type="common">Orbweaver spider</name>
    <name type="synonym">Epeira ventricosa</name>
    <dbReference type="NCBI Taxonomy" id="182803"/>
    <lineage>
        <taxon>Eukaryota</taxon>
        <taxon>Metazoa</taxon>
        <taxon>Ecdysozoa</taxon>
        <taxon>Arthropoda</taxon>
        <taxon>Chelicerata</taxon>
        <taxon>Arachnida</taxon>
        <taxon>Araneae</taxon>
        <taxon>Araneomorphae</taxon>
        <taxon>Entelegynae</taxon>
        <taxon>Araneoidea</taxon>
        <taxon>Araneidae</taxon>
        <taxon>Araneus</taxon>
    </lineage>
</organism>
<protein>
    <submittedName>
        <fullName evidence="1">Uncharacterized protein</fullName>
    </submittedName>
</protein>
<dbReference type="AlphaFoldDB" id="A0A4Y2FEY8"/>
<evidence type="ECO:0000313" key="2">
    <source>
        <dbReference type="Proteomes" id="UP000499080"/>
    </source>
</evidence>
<dbReference type="EMBL" id="BGPR01000889">
    <property type="protein sequence ID" value="GBM39218.1"/>
    <property type="molecule type" value="Genomic_DNA"/>
</dbReference>
<name>A0A4Y2FEY8_ARAVE</name>
<accession>A0A4Y2FEY8</accession>
<evidence type="ECO:0000313" key="1">
    <source>
        <dbReference type="EMBL" id="GBM39218.1"/>
    </source>
</evidence>
<keyword evidence="2" id="KW-1185">Reference proteome</keyword>
<comment type="caution">
    <text evidence="1">The sequence shown here is derived from an EMBL/GenBank/DDBJ whole genome shotgun (WGS) entry which is preliminary data.</text>
</comment>